<dbReference type="SUPFAM" id="SSF51430">
    <property type="entry name" value="NAD(P)-linked oxidoreductase"/>
    <property type="match status" value="1"/>
</dbReference>
<sequence>MEIGLGTAALGRPEYINIRQEEKEHLTLGHFKKHAFSVLDAAYKEGIRYFDTAPGYGMAEQLLIDWLQEKNDPGIEVATKWGYTYTANFDPNALIHEVKEHSLNKLNEQWNKSKELFPFLSVYQIHSATFESQVLENKEILNRLAMLKKEHDIRIGLTTTGENQVAVITQALAIEVNGIPLFDVFQSTYNILDQSIGTIAKTLERENKQLVIKEALANGRLFPNNKYTAYQDLYKKLESIALNYKVGIDAVAIQFCMQMLTPYKVLSGASMKKHVSQNLMAETFNLTDEEIHTLLEAKVSPQFYWKERKNMKWN</sequence>
<dbReference type="InterPro" id="IPR053135">
    <property type="entry name" value="AKR2_Oxidoreductase"/>
</dbReference>
<dbReference type="Proteomes" id="UP001597459">
    <property type="component" value="Unassembled WGS sequence"/>
</dbReference>
<dbReference type="PANTHER" id="PTHR43312">
    <property type="entry name" value="D-THREO-ALDOSE 1-DEHYDROGENASE"/>
    <property type="match status" value="1"/>
</dbReference>
<proteinExistence type="predicted"/>
<keyword evidence="3" id="KW-1185">Reference proteome</keyword>
<dbReference type="InterPro" id="IPR036812">
    <property type="entry name" value="NAD(P)_OxRdtase_dom_sf"/>
</dbReference>
<gene>
    <name evidence="2" type="ORF">ACFSTE_17075</name>
</gene>
<evidence type="ECO:0000259" key="1">
    <source>
        <dbReference type="Pfam" id="PF00248"/>
    </source>
</evidence>
<dbReference type="Pfam" id="PF00248">
    <property type="entry name" value="Aldo_ket_red"/>
    <property type="match status" value="1"/>
</dbReference>
<dbReference type="EMBL" id="JBHULX010000039">
    <property type="protein sequence ID" value="MFD2592552.1"/>
    <property type="molecule type" value="Genomic_DNA"/>
</dbReference>
<dbReference type="InterPro" id="IPR023210">
    <property type="entry name" value="NADP_OxRdtase_dom"/>
</dbReference>
<evidence type="ECO:0000313" key="3">
    <source>
        <dbReference type="Proteomes" id="UP001597459"/>
    </source>
</evidence>
<reference evidence="3" key="1">
    <citation type="journal article" date="2019" name="Int. J. Syst. Evol. Microbiol.">
        <title>The Global Catalogue of Microorganisms (GCM) 10K type strain sequencing project: providing services to taxonomists for standard genome sequencing and annotation.</title>
        <authorList>
            <consortium name="The Broad Institute Genomics Platform"/>
            <consortium name="The Broad Institute Genome Sequencing Center for Infectious Disease"/>
            <person name="Wu L."/>
            <person name="Ma J."/>
        </authorList>
    </citation>
    <scope>NUCLEOTIDE SEQUENCE [LARGE SCALE GENOMIC DNA]</scope>
    <source>
        <strain evidence="3">KCTC 42423</strain>
    </source>
</reference>
<dbReference type="Gene3D" id="3.20.20.100">
    <property type="entry name" value="NADP-dependent oxidoreductase domain"/>
    <property type="match status" value="1"/>
</dbReference>
<dbReference type="PANTHER" id="PTHR43312:SF1">
    <property type="entry name" value="NADP-DEPENDENT OXIDOREDUCTASE DOMAIN-CONTAINING PROTEIN"/>
    <property type="match status" value="1"/>
</dbReference>
<feature type="domain" description="NADP-dependent oxidoreductase" evidence="1">
    <location>
        <begin position="3"/>
        <end position="294"/>
    </location>
</feature>
<dbReference type="RefSeq" id="WP_378254591.1">
    <property type="nucleotide sequence ID" value="NZ_JBHSJV010000001.1"/>
</dbReference>
<protein>
    <submittedName>
        <fullName evidence="2">Aldo/keto reductase</fullName>
    </submittedName>
</protein>
<accession>A0ABW5NAA7</accession>
<comment type="caution">
    <text evidence="2">The sequence shown here is derived from an EMBL/GenBank/DDBJ whole genome shotgun (WGS) entry which is preliminary data.</text>
</comment>
<evidence type="ECO:0000313" key="2">
    <source>
        <dbReference type="EMBL" id="MFD2592552.1"/>
    </source>
</evidence>
<name>A0ABW5NAA7_9FLAO</name>
<organism evidence="2 3">
    <name type="scientific">Aquimarina hainanensis</name>
    <dbReference type="NCBI Taxonomy" id="1578017"/>
    <lineage>
        <taxon>Bacteria</taxon>
        <taxon>Pseudomonadati</taxon>
        <taxon>Bacteroidota</taxon>
        <taxon>Flavobacteriia</taxon>
        <taxon>Flavobacteriales</taxon>
        <taxon>Flavobacteriaceae</taxon>
        <taxon>Aquimarina</taxon>
    </lineage>
</organism>